<gene>
    <name evidence="4" type="ORF">CXZ10_15495</name>
</gene>
<protein>
    <submittedName>
        <fullName evidence="4">Short-chain dehydrogenase</fullName>
    </submittedName>
</protein>
<reference evidence="4 5" key="1">
    <citation type="submission" date="2017-12" db="EMBL/GenBank/DDBJ databases">
        <title>Anaerobic carbon monoxide metabolism by Pleomorphomonas carboxyditropha sp. nov., a new mesophilic hydrogenogenic carboxidotroph.</title>
        <authorList>
            <person name="Esquivel-Elizondo S."/>
            <person name="Krajmalnik-Brown R."/>
        </authorList>
    </citation>
    <scope>NUCLEOTIDE SEQUENCE [LARGE SCALE GENOMIC DNA]</scope>
    <source>
        <strain evidence="4 5">R5-392</strain>
    </source>
</reference>
<keyword evidence="2" id="KW-0560">Oxidoreductase</keyword>
<dbReference type="InterPro" id="IPR036291">
    <property type="entry name" value="NAD(P)-bd_dom_sf"/>
</dbReference>
<dbReference type="PANTHER" id="PTHR43008:SF7">
    <property type="entry name" value="SHORT CHAIN DEHYDROGENASE_REDUCTASE (AFU_ORTHOLOGUE AFUA_2G00830)"/>
    <property type="match status" value="1"/>
</dbReference>
<dbReference type="InterPro" id="IPR002347">
    <property type="entry name" value="SDR_fam"/>
</dbReference>
<dbReference type="Gene3D" id="3.40.50.720">
    <property type="entry name" value="NAD(P)-binding Rossmann-like Domain"/>
    <property type="match status" value="1"/>
</dbReference>
<comment type="caution">
    <text evidence="4">The sequence shown here is derived from an EMBL/GenBank/DDBJ whole genome shotgun (WGS) entry which is preliminary data.</text>
</comment>
<dbReference type="Proteomes" id="UP000233491">
    <property type="component" value="Unassembled WGS sequence"/>
</dbReference>
<evidence type="ECO:0000256" key="1">
    <source>
        <dbReference type="ARBA" id="ARBA00006484"/>
    </source>
</evidence>
<dbReference type="PRINTS" id="PR00080">
    <property type="entry name" value="SDRFAMILY"/>
</dbReference>
<proteinExistence type="inferred from homology"/>
<dbReference type="CDD" id="cd05233">
    <property type="entry name" value="SDR_c"/>
    <property type="match status" value="1"/>
</dbReference>
<dbReference type="AlphaFoldDB" id="A0A1I4W272"/>
<name>A0A1I4W272_9HYPH</name>
<keyword evidence="5" id="KW-1185">Reference proteome</keyword>
<dbReference type="InterPro" id="IPR020904">
    <property type="entry name" value="Sc_DH/Rdtase_CS"/>
</dbReference>
<dbReference type="PROSITE" id="PS00061">
    <property type="entry name" value="ADH_SHORT"/>
    <property type="match status" value="1"/>
</dbReference>
<dbReference type="SUPFAM" id="SSF51735">
    <property type="entry name" value="NAD(P)-binding Rossmann-fold domains"/>
    <property type="match status" value="1"/>
</dbReference>
<dbReference type="GO" id="GO:0050664">
    <property type="term" value="F:oxidoreductase activity, acting on NAD(P)H, oxygen as acceptor"/>
    <property type="evidence" value="ECO:0007669"/>
    <property type="project" value="TreeGrafter"/>
</dbReference>
<accession>A0A1I4W272</accession>
<evidence type="ECO:0000313" key="4">
    <source>
        <dbReference type="EMBL" id="PKR88202.1"/>
    </source>
</evidence>
<dbReference type="EMBL" id="PJNW01000013">
    <property type="protein sequence ID" value="PKR88202.1"/>
    <property type="molecule type" value="Genomic_DNA"/>
</dbReference>
<dbReference type="RefSeq" id="WP_101290270.1">
    <property type="nucleotide sequence ID" value="NZ_FOUQ01000014.1"/>
</dbReference>
<evidence type="ECO:0000256" key="3">
    <source>
        <dbReference type="RuleBase" id="RU000363"/>
    </source>
</evidence>
<organism evidence="4 5">
    <name type="scientific">Pleomorphomonas diazotrophica</name>
    <dbReference type="NCBI Taxonomy" id="1166257"/>
    <lineage>
        <taxon>Bacteria</taxon>
        <taxon>Pseudomonadati</taxon>
        <taxon>Pseudomonadota</taxon>
        <taxon>Alphaproteobacteria</taxon>
        <taxon>Hyphomicrobiales</taxon>
        <taxon>Pleomorphomonadaceae</taxon>
        <taxon>Pleomorphomonas</taxon>
    </lineage>
</organism>
<evidence type="ECO:0000313" key="5">
    <source>
        <dbReference type="Proteomes" id="UP000233491"/>
    </source>
</evidence>
<comment type="similarity">
    <text evidence="1 3">Belongs to the short-chain dehydrogenases/reductases (SDR) family.</text>
</comment>
<dbReference type="Pfam" id="PF00106">
    <property type="entry name" value="adh_short"/>
    <property type="match status" value="1"/>
</dbReference>
<sequence>MADDIITTGKVAVITGAARGIGRAAALRLAEKGMKLVLADVVGGELAATASAAKAAGSPEAIAVPTDVGDRAAVEALATAAFERFGGVDLLMNNAAIGEGGGVLENPDNWRKLMDVNLWGVVNGVQAFVPRMIEAGRPGYVINTGSKQGITTPPGNAAYNASKAAVKVVTEQLAHELRTRGSRLTAHLLIPGWTFTGMTASDPAAQKPDGAWHAVEVVDFMLAGLAKGDFYILCPDNETPRRLDEKRMAWAIGDVIYNRPALSRWHPDYNDAFARYIEE</sequence>
<dbReference type="OrthoDB" id="4690547at2"/>
<dbReference type="PRINTS" id="PR00081">
    <property type="entry name" value="GDHRDH"/>
</dbReference>
<evidence type="ECO:0000256" key="2">
    <source>
        <dbReference type="ARBA" id="ARBA00023002"/>
    </source>
</evidence>
<dbReference type="PANTHER" id="PTHR43008">
    <property type="entry name" value="BENZIL REDUCTASE"/>
    <property type="match status" value="1"/>
</dbReference>